<dbReference type="InterPro" id="IPR052552">
    <property type="entry name" value="YeaO-like"/>
</dbReference>
<dbReference type="Pfam" id="PF22752">
    <property type="entry name" value="DUF488-N3i"/>
    <property type="match status" value="1"/>
</dbReference>
<dbReference type="AlphaFoldDB" id="A0A1M6W8Q5"/>
<evidence type="ECO:0000313" key="2">
    <source>
        <dbReference type="Proteomes" id="UP000184263"/>
    </source>
</evidence>
<dbReference type="RefSeq" id="WP_073091378.1">
    <property type="nucleotide sequence ID" value="NZ_FRBC01000023.1"/>
</dbReference>
<dbReference type="Proteomes" id="UP000184263">
    <property type="component" value="Unassembled WGS sequence"/>
</dbReference>
<dbReference type="PANTHER" id="PTHR36849:SF1">
    <property type="entry name" value="CYTOPLASMIC PROTEIN"/>
    <property type="match status" value="1"/>
</dbReference>
<accession>A0A1M6W8Q5</accession>
<dbReference type="PANTHER" id="PTHR36849">
    <property type="entry name" value="CYTOPLASMIC PROTEIN-RELATED"/>
    <property type="match status" value="1"/>
</dbReference>
<organism evidence="1 2">
    <name type="scientific">Selenomonas ruminantium</name>
    <dbReference type="NCBI Taxonomy" id="971"/>
    <lineage>
        <taxon>Bacteria</taxon>
        <taxon>Bacillati</taxon>
        <taxon>Bacillota</taxon>
        <taxon>Negativicutes</taxon>
        <taxon>Selenomonadales</taxon>
        <taxon>Selenomonadaceae</taxon>
        <taxon>Selenomonas</taxon>
    </lineage>
</organism>
<dbReference type="OrthoDB" id="9790745at2"/>
<protein>
    <submittedName>
        <fullName evidence="1">Uncharacterized conserved protein YeaO, DUF488 family</fullName>
    </submittedName>
</protein>
<reference evidence="1 2" key="1">
    <citation type="submission" date="2016-11" db="EMBL/GenBank/DDBJ databases">
        <authorList>
            <person name="Jaros S."/>
            <person name="Januszkiewicz K."/>
            <person name="Wedrychowicz H."/>
        </authorList>
    </citation>
    <scope>NUCLEOTIDE SEQUENCE [LARGE SCALE GENOMIC DNA]</scope>
    <source>
        <strain evidence="1 2">HD4</strain>
    </source>
</reference>
<sequence length="126" mass="14751">MNHEILLKRIYEPYEKQDGYRGLVDRLWPRGIKKDAAHLDEWAKAITPSTEIRKLYHQGEMPFDGFSQAYIEELNQNEAAAGFADKCHSLLESQALTLVYAAKNEQENHALVLREWLRLQMRVHDQ</sequence>
<evidence type="ECO:0000313" key="1">
    <source>
        <dbReference type="EMBL" id="SHK90144.1"/>
    </source>
</evidence>
<dbReference type="EMBL" id="FRBC01000023">
    <property type="protein sequence ID" value="SHK90144.1"/>
    <property type="molecule type" value="Genomic_DNA"/>
</dbReference>
<gene>
    <name evidence="1" type="ORF">SAMN05216582_12332</name>
</gene>
<proteinExistence type="predicted"/>
<name>A0A1M6W8Q5_SELRU</name>